<dbReference type="InterPro" id="IPR019815">
    <property type="entry name" value="Translation_initiation_fac_3_C"/>
</dbReference>
<keyword evidence="4" id="KW-0963">Cytoplasm</keyword>
<dbReference type="EMBL" id="KX284724">
    <property type="protein sequence ID" value="AOM67336.1"/>
    <property type="molecule type" value="Genomic_DNA"/>
</dbReference>
<dbReference type="GO" id="GO:0003743">
    <property type="term" value="F:translation initiation factor activity"/>
    <property type="evidence" value="ECO:0007669"/>
    <property type="project" value="UniProtKB-UniRule"/>
</dbReference>
<gene>
    <name evidence="4 8" type="primary">infC</name>
    <name evidence="8" type="ORF">Hrub_092</name>
</gene>
<dbReference type="InterPro" id="IPR036787">
    <property type="entry name" value="T_IF-3_N_sf"/>
</dbReference>
<dbReference type="HAMAP" id="MF_00080">
    <property type="entry name" value="IF_3"/>
    <property type="match status" value="1"/>
</dbReference>
<evidence type="ECO:0000256" key="1">
    <source>
        <dbReference type="ARBA" id="ARBA00005439"/>
    </source>
</evidence>
<dbReference type="Pfam" id="PF00707">
    <property type="entry name" value="IF3_C"/>
    <property type="match status" value="1"/>
</dbReference>
<dbReference type="PROSITE" id="PS00938">
    <property type="entry name" value="IF3"/>
    <property type="match status" value="1"/>
</dbReference>
<dbReference type="GO" id="GO:0016020">
    <property type="term" value="C:membrane"/>
    <property type="evidence" value="ECO:0007669"/>
    <property type="project" value="TreeGrafter"/>
</dbReference>
<comment type="similarity">
    <text evidence="1 4 5">Belongs to the IF-3 family.</text>
</comment>
<protein>
    <recommendedName>
        <fullName evidence="4 5">Translation initiation factor IF-3</fullName>
    </recommendedName>
</protein>
<dbReference type="SUPFAM" id="SSF55200">
    <property type="entry name" value="Translation initiation factor IF3, C-terminal domain"/>
    <property type="match status" value="1"/>
</dbReference>
<reference evidence="8" key="1">
    <citation type="journal article" date="2016" name="BMC Biol.">
        <title>Parallel evolution of highly conserved plastid genome architecture in red seaweeds and seed plants.</title>
        <authorList>
            <person name="Lee J."/>
            <person name="Cho C.H."/>
            <person name="Park S.I."/>
            <person name="Choi J.W."/>
            <person name="Song H.S."/>
            <person name="West J.A."/>
            <person name="Bhattacharya D."/>
            <person name="Yoon H.S."/>
        </authorList>
    </citation>
    <scope>NUCLEOTIDE SEQUENCE</scope>
</reference>
<dbReference type="Gene3D" id="3.10.20.80">
    <property type="entry name" value="Translation initiation factor 3 (IF-3), N-terminal domain"/>
    <property type="match status" value="1"/>
</dbReference>
<feature type="domain" description="Translation initiation factor 3 N-terminal" evidence="7">
    <location>
        <begin position="19"/>
        <end position="88"/>
    </location>
</feature>
<comment type="function">
    <text evidence="4 5">IF-3 binds to the 30S ribosomal subunit and shifts the equilibrium between 70S ribosomes and their 50S and 30S subunits in favor of the free subunits, thus enhancing the availability of 30S subunits on which protein synthesis initiation begins.</text>
</comment>
<keyword evidence="3 4" id="KW-0648">Protein biosynthesis</keyword>
<evidence type="ECO:0000313" key="8">
    <source>
        <dbReference type="EMBL" id="AOM67336.1"/>
    </source>
</evidence>
<geneLocation type="plastid" evidence="8"/>
<dbReference type="GO" id="GO:0043022">
    <property type="term" value="F:ribosome binding"/>
    <property type="evidence" value="ECO:0007669"/>
    <property type="project" value="TreeGrafter"/>
</dbReference>
<dbReference type="RefSeq" id="YP_009294094.1">
    <property type="nucleotide sequence ID" value="NC_031146.1"/>
</dbReference>
<dbReference type="GO" id="GO:0032790">
    <property type="term" value="P:ribosome disassembly"/>
    <property type="evidence" value="ECO:0007669"/>
    <property type="project" value="TreeGrafter"/>
</dbReference>
<evidence type="ECO:0000259" key="6">
    <source>
        <dbReference type="Pfam" id="PF00707"/>
    </source>
</evidence>
<dbReference type="GO" id="GO:0005829">
    <property type="term" value="C:cytosol"/>
    <property type="evidence" value="ECO:0007669"/>
    <property type="project" value="TreeGrafter"/>
</dbReference>
<accession>A0A1C9CG23</accession>
<dbReference type="NCBIfam" id="TIGR00168">
    <property type="entry name" value="infC"/>
    <property type="match status" value="1"/>
</dbReference>
<dbReference type="InterPro" id="IPR001288">
    <property type="entry name" value="Translation_initiation_fac_3"/>
</dbReference>
<sequence length="184" mass="21413">MQEKTKITDRDNNNSSLIINEEVNYPNVRVINQMGEQLGIFSSKIALQLARDDNLDLVLVNGKSDPPVCKILNYGKYKFTQEKKARKARKKQQSFSIKEVKMRYKIEEHDYKVRINQILRFLEAGNKVKTTVIFRGREIQHLHLAVSLLNKMANDLQNVAEVQQKPYRDGKNLIMFLSAKKHLI</sequence>
<evidence type="ECO:0000256" key="3">
    <source>
        <dbReference type="ARBA" id="ARBA00022917"/>
    </source>
</evidence>
<evidence type="ECO:0000256" key="4">
    <source>
        <dbReference type="HAMAP-Rule" id="MF_00080"/>
    </source>
</evidence>
<dbReference type="Pfam" id="PF05198">
    <property type="entry name" value="IF3_N"/>
    <property type="match status" value="1"/>
</dbReference>
<evidence type="ECO:0000256" key="2">
    <source>
        <dbReference type="ARBA" id="ARBA00022540"/>
    </source>
</evidence>
<dbReference type="InterPro" id="IPR019813">
    <property type="entry name" value="Translation_initiation_fac3_CS"/>
</dbReference>
<dbReference type="InterPro" id="IPR036788">
    <property type="entry name" value="T_IF-3_C_sf"/>
</dbReference>
<comment type="subcellular location">
    <subcellularLocation>
        <location evidence="4">Cytoplasm</location>
    </subcellularLocation>
    <subcellularLocation>
        <location evidence="5">Plastid</location>
        <location evidence="5">Chloroplast</location>
    </subcellularLocation>
</comment>
<dbReference type="SUPFAM" id="SSF54364">
    <property type="entry name" value="Translation initiation factor IF3, N-terminal domain"/>
    <property type="match status" value="1"/>
</dbReference>
<dbReference type="FunFam" id="3.30.110.10:FF:000001">
    <property type="entry name" value="Translation initiation factor IF-3"/>
    <property type="match status" value="1"/>
</dbReference>
<dbReference type="PANTHER" id="PTHR10938">
    <property type="entry name" value="TRANSLATION INITIATION FACTOR IF-3"/>
    <property type="match status" value="1"/>
</dbReference>
<dbReference type="GeneID" id="29070000"/>
<feature type="domain" description="Translation initiation factor 3 C-terminal" evidence="6">
    <location>
        <begin position="96"/>
        <end position="180"/>
    </location>
</feature>
<dbReference type="InterPro" id="IPR019814">
    <property type="entry name" value="Translation_initiation_fac_3_N"/>
</dbReference>
<proteinExistence type="inferred from homology"/>
<name>A0A1C9CG23_9FLOR</name>
<evidence type="ECO:0000259" key="7">
    <source>
        <dbReference type="Pfam" id="PF05198"/>
    </source>
</evidence>
<dbReference type="Gene3D" id="3.30.110.10">
    <property type="entry name" value="Translation initiation factor 3 (IF-3), C-terminal domain"/>
    <property type="match status" value="1"/>
</dbReference>
<keyword evidence="2 4" id="KW-0396">Initiation factor</keyword>
<organism evidence="8">
    <name type="scientific">Hildenbrandia rubra</name>
    <dbReference type="NCBI Taxonomy" id="31481"/>
    <lineage>
        <taxon>Eukaryota</taxon>
        <taxon>Rhodophyta</taxon>
        <taxon>Florideophyceae</taxon>
        <taxon>Hildenbrandiophycidae</taxon>
        <taxon>Hildenbrandiales</taxon>
        <taxon>Hildenbrandiaceae</taxon>
        <taxon>Hildenbrandia</taxon>
    </lineage>
</organism>
<comment type="subunit">
    <text evidence="4 5">Monomer.</text>
</comment>
<dbReference type="GO" id="GO:0009507">
    <property type="term" value="C:chloroplast"/>
    <property type="evidence" value="ECO:0007669"/>
    <property type="project" value="UniProtKB-SubCell"/>
</dbReference>
<keyword evidence="8" id="KW-0934">Plastid</keyword>
<dbReference type="PANTHER" id="PTHR10938:SF0">
    <property type="entry name" value="TRANSLATION INITIATION FACTOR IF-3, MITOCHONDRIAL"/>
    <property type="match status" value="1"/>
</dbReference>
<evidence type="ECO:0000256" key="5">
    <source>
        <dbReference type="RuleBase" id="RU000646"/>
    </source>
</evidence>
<dbReference type="AlphaFoldDB" id="A0A1C9CG23"/>